<protein>
    <submittedName>
        <fullName evidence="1">Uncharacterized protein</fullName>
    </submittedName>
</protein>
<gene>
    <name evidence="1" type="ORF">S03H2_44733</name>
</gene>
<name>X1H5F0_9ZZZZ</name>
<accession>X1H5F0</accession>
<comment type="caution">
    <text evidence="1">The sequence shown here is derived from an EMBL/GenBank/DDBJ whole genome shotgun (WGS) entry which is preliminary data.</text>
</comment>
<organism evidence="1">
    <name type="scientific">marine sediment metagenome</name>
    <dbReference type="NCBI Taxonomy" id="412755"/>
    <lineage>
        <taxon>unclassified sequences</taxon>
        <taxon>metagenomes</taxon>
        <taxon>ecological metagenomes</taxon>
    </lineage>
</organism>
<proteinExistence type="predicted"/>
<sequence length="149" mass="16553">LAINAKRVSQIRSNLLWRRRLITAHRIITGGVPSVEEVRYPKVDTYADLPLASGYTGEIYVVLTATGVWGINRKRSGMWRSDGVNWNRLGVADADIVAIVQAGVKLNELQNPDGSIEFNQQEALQLAVEKLTSDPDTPVDGQIWLRTDL</sequence>
<dbReference type="AlphaFoldDB" id="X1H5F0"/>
<reference evidence="1" key="1">
    <citation type="journal article" date="2014" name="Front. Microbiol.">
        <title>High frequency of phylogenetically diverse reductive dehalogenase-homologous genes in deep subseafloor sedimentary metagenomes.</title>
        <authorList>
            <person name="Kawai M."/>
            <person name="Futagami T."/>
            <person name="Toyoda A."/>
            <person name="Takaki Y."/>
            <person name="Nishi S."/>
            <person name="Hori S."/>
            <person name="Arai W."/>
            <person name="Tsubouchi T."/>
            <person name="Morono Y."/>
            <person name="Uchiyama I."/>
            <person name="Ito T."/>
            <person name="Fujiyama A."/>
            <person name="Inagaki F."/>
            <person name="Takami H."/>
        </authorList>
    </citation>
    <scope>NUCLEOTIDE SEQUENCE</scope>
    <source>
        <strain evidence="1">Expedition CK06-06</strain>
    </source>
</reference>
<dbReference type="EMBL" id="BARU01027988">
    <property type="protein sequence ID" value="GAH65411.1"/>
    <property type="molecule type" value="Genomic_DNA"/>
</dbReference>
<feature type="non-terminal residue" evidence="1">
    <location>
        <position position="1"/>
    </location>
</feature>
<evidence type="ECO:0000313" key="1">
    <source>
        <dbReference type="EMBL" id="GAH65411.1"/>
    </source>
</evidence>